<dbReference type="Proteomes" id="UP000225833">
    <property type="component" value="Unassembled WGS sequence"/>
</dbReference>
<gene>
    <name evidence="1" type="ORF">Xbud_02744</name>
</gene>
<name>A0A2D0IW19_XENBU</name>
<sequence length="199" mass="21062">MQLIFPKAPANGVHILRPALQAALDTQGFGINPQFAKADPSKISLSEPYRGYSLTLDDLAKGQGLGKAALGTWHYLIFADGVAVADARLADVGDKVEFVSLNYGKIASASVNALALAESSSQLQGKTFELRLLFVSALHFVAIWLHTADEDVLIPIEPTPKDVAVTRLFDEAGLLALLTPAALLAKKVIDADNSGRLGG</sequence>
<reference evidence="1 2" key="1">
    <citation type="journal article" date="2017" name="Nat. Microbiol.">
        <title>Natural product diversity associated with the nematode symbionts Photorhabdus and Xenorhabdus.</title>
        <authorList>
            <person name="Tobias N.J."/>
            <person name="Wolff H."/>
            <person name="Djahanschiri B."/>
            <person name="Grundmann F."/>
            <person name="Kronenwerth M."/>
            <person name="Shi Y.M."/>
            <person name="Simonyi S."/>
            <person name="Grun P."/>
            <person name="Shapiro-Ilan D."/>
            <person name="Pidot S.J."/>
            <person name="Stinear T.P."/>
            <person name="Ebersberger I."/>
            <person name="Bode H.B."/>
        </authorList>
    </citation>
    <scope>NUCLEOTIDE SEQUENCE [LARGE SCALE GENOMIC DNA]</scope>
    <source>
        <strain evidence="1 2">DSM 16342</strain>
    </source>
</reference>
<evidence type="ECO:0000313" key="1">
    <source>
        <dbReference type="EMBL" id="PHM26098.1"/>
    </source>
</evidence>
<dbReference type="EMBL" id="NIBS01000016">
    <property type="protein sequence ID" value="PHM26098.1"/>
    <property type="molecule type" value="Genomic_DNA"/>
</dbReference>
<dbReference type="AlphaFoldDB" id="A0A2D0IW19"/>
<evidence type="ECO:0000313" key="2">
    <source>
        <dbReference type="Proteomes" id="UP000225833"/>
    </source>
</evidence>
<organism evidence="1 2">
    <name type="scientific">Xenorhabdus budapestensis</name>
    <dbReference type="NCBI Taxonomy" id="290110"/>
    <lineage>
        <taxon>Bacteria</taxon>
        <taxon>Pseudomonadati</taxon>
        <taxon>Pseudomonadota</taxon>
        <taxon>Gammaproteobacteria</taxon>
        <taxon>Enterobacterales</taxon>
        <taxon>Morganellaceae</taxon>
        <taxon>Xenorhabdus</taxon>
    </lineage>
</organism>
<comment type="caution">
    <text evidence="1">The sequence shown here is derived from an EMBL/GenBank/DDBJ whole genome shotgun (WGS) entry which is preliminary data.</text>
</comment>
<dbReference type="RefSeq" id="WP_099136558.1">
    <property type="nucleotide sequence ID" value="NZ_CAWNNJ010000068.1"/>
</dbReference>
<protein>
    <submittedName>
        <fullName evidence="1">Uncharacterized protein</fullName>
    </submittedName>
</protein>
<dbReference type="OrthoDB" id="4540313at2"/>
<proteinExistence type="predicted"/>
<accession>A0A2D0IW19</accession>